<evidence type="ECO:0000313" key="7">
    <source>
        <dbReference type="Proteomes" id="UP000230859"/>
    </source>
</evidence>
<dbReference type="PANTHER" id="PTHR46233:SF3">
    <property type="entry name" value="HYDROXYACYLGLUTATHIONE HYDROLASE GLOC"/>
    <property type="match status" value="1"/>
</dbReference>
<dbReference type="EMBL" id="PCVY01000038">
    <property type="protein sequence ID" value="PIQ86650.1"/>
    <property type="molecule type" value="Genomic_DNA"/>
</dbReference>
<evidence type="ECO:0000256" key="1">
    <source>
        <dbReference type="ARBA" id="ARBA00001947"/>
    </source>
</evidence>
<name>A0A2H0LQE3_9BACT</name>
<feature type="domain" description="Metallo-beta-lactamase" evidence="5">
    <location>
        <begin position="22"/>
        <end position="184"/>
    </location>
</feature>
<comment type="caution">
    <text evidence="6">The sequence shown here is derived from an EMBL/GenBank/DDBJ whole genome shotgun (WGS) entry which is preliminary data.</text>
</comment>
<dbReference type="SMART" id="SM00849">
    <property type="entry name" value="Lactamase_B"/>
    <property type="match status" value="1"/>
</dbReference>
<dbReference type="GO" id="GO:0046872">
    <property type="term" value="F:metal ion binding"/>
    <property type="evidence" value="ECO:0007669"/>
    <property type="project" value="UniProtKB-KW"/>
</dbReference>
<evidence type="ECO:0000259" key="5">
    <source>
        <dbReference type="SMART" id="SM00849"/>
    </source>
</evidence>
<dbReference type="SUPFAM" id="SSF56281">
    <property type="entry name" value="Metallo-hydrolase/oxidoreductase"/>
    <property type="match status" value="1"/>
</dbReference>
<keyword evidence="4" id="KW-0862">Zinc</keyword>
<dbReference type="Gene3D" id="3.60.15.10">
    <property type="entry name" value="Ribonuclease Z/Hydroxyacylglutathione hydrolase-like"/>
    <property type="match status" value="1"/>
</dbReference>
<dbReference type="GO" id="GO:0016787">
    <property type="term" value="F:hydrolase activity"/>
    <property type="evidence" value="ECO:0007669"/>
    <property type="project" value="UniProtKB-KW"/>
</dbReference>
<keyword evidence="2" id="KW-0479">Metal-binding</keyword>
<dbReference type="InterPro" id="IPR051453">
    <property type="entry name" value="MBL_Glyoxalase_II"/>
</dbReference>
<dbReference type="CDD" id="cd16275">
    <property type="entry name" value="BaeB-like_MBL-fold"/>
    <property type="match status" value="1"/>
</dbReference>
<gene>
    <name evidence="6" type="ORF">COV74_03915</name>
</gene>
<accession>A0A2H0LQE3</accession>
<organism evidence="6 7">
    <name type="scientific">Candidatus Abzuiibacterium crystallinum</name>
    <dbReference type="NCBI Taxonomy" id="1974748"/>
    <lineage>
        <taxon>Bacteria</taxon>
        <taxon>Pseudomonadati</taxon>
        <taxon>Candidatus Omnitrophota</taxon>
        <taxon>Candidatus Abzuiibacterium</taxon>
    </lineage>
</organism>
<evidence type="ECO:0000256" key="2">
    <source>
        <dbReference type="ARBA" id="ARBA00022723"/>
    </source>
</evidence>
<sequence>MAFMSAQKSRLYLKQMEVGPMENFVYLVGDREKREVFVVDPAWEVDRILSVVAEDGLKVKGALVTHHHFDHTNGLESLLSATDGVAYVQKDEAPFLKQVKSNVKWVESGEKIKIGDVDLTFIHTPGHTPGSQCFLVGDGLISGDTLFIGACGRCDLPGGNASQMFESLNRLAKLDDHTVLYPGHNYAEIPTSTIKQERLSNPYMQFDNVKNFLNLRMKG</sequence>
<dbReference type="AlphaFoldDB" id="A0A2H0LQE3"/>
<keyword evidence="3 6" id="KW-0378">Hydrolase</keyword>
<evidence type="ECO:0000256" key="4">
    <source>
        <dbReference type="ARBA" id="ARBA00022833"/>
    </source>
</evidence>
<proteinExistence type="predicted"/>
<comment type="cofactor">
    <cofactor evidence="1">
        <name>Zn(2+)</name>
        <dbReference type="ChEBI" id="CHEBI:29105"/>
    </cofactor>
</comment>
<evidence type="ECO:0000256" key="3">
    <source>
        <dbReference type="ARBA" id="ARBA00022801"/>
    </source>
</evidence>
<protein>
    <submittedName>
        <fullName evidence="6">MBL fold hydrolase</fullName>
    </submittedName>
</protein>
<reference evidence="6 7" key="1">
    <citation type="submission" date="2017-09" db="EMBL/GenBank/DDBJ databases">
        <title>Depth-based differentiation of microbial function through sediment-hosted aquifers and enrichment of novel symbionts in the deep terrestrial subsurface.</title>
        <authorList>
            <person name="Probst A.J."/>
            <person name="Ladd B."/>
            <person name="Jarett J.K."/>
            <person name="Geller-Mcgrath D.E."/>
            <person name="Sieber C.M."/>
            <person name="Emerson J.B."/>
            <person name="Anantharaman K."/>
            <person name="Thomas B.C."/>
            <person name="Malmstrom R."/>
            <person name="Stieglmeier M."/>
            <person name="Klingl A."/>
            <person name="Woyke T."/>
            <person name="Ryan C.M."/>
            <person name="Banfield J.F."/>
        </authorList>
    </citation>
    <scope>NUCLEOTIDE SEQUENCE [LARGE SCALE GENOMIC DNA]</scope>
    <source>
        <strain evidence="6">CG11_big_fil_rev_8_21_14_0_20_45_26</strain>
    </source>
</reference>
<dbReference type="InterPro" id="IPR001279">
    <property type="entry name" value="Metallo-B-lactamas"/>
</dbReference>
<dbReference type="Proteomes" id="UP000230859">
    <property type="component" value="Unassembled WGS sequence"/>
</dbReference>
<dbReference type="PANTHER" id="PTHR46233">
    <property type="entry name" value="HYDROXYACYLGLUTATHIONE HYDROLASE GLOC"/>
    <property type="match status" value="1"/>
</dbReference>
<dbReference type="Pfam" id="PF00753">
    <property type="entry name" value="Lactamase_B"/>
    <property type="match status" value="1"/>
</dbReference>
<dbReference type="InterPro" id="IPR036866">
    <property type="entry name" value="RibonucZ/Hydroxyglut_hydro"/>
</dbReference>
<evidence type="ECO:0000313" key="6">
    <source>
        <dbReference type="EMBL" id="PIQ86650.1"/>
    </source>
</evidence>